<dbReference type="Gene3D" id="3.60.21.10">
    <property type="match status" value="1"/>
</dbReference>
<protein>
    <recommendedName>
        <fullName evidence="4">Endopolyphosphatase</fullName>
        <ecNumber evidence="3">3.6.1.10</ecNumber>
    </recommendedName>
</protein>
<evidence type="ECO:0000256" key="7">
    <source>
        <dbReference type="ARBA" id="ARBA00022801"/>
    </source>
</evidence>
<accession>A0A2C5Z4Y3</accession>
<proteinExistence type="inferred from homology"/>
<dbReference type="EMBL" id="NJES01000286">
    <property type="protein sequence ID" value="PHH74241.1"/>
    <property type="molecule type" value="Genomic_DNA"/>
</dbReference>
<feature type="region of interest" description="Disordered" evidence="12">
    <location>
        <begin position="364"/>
        <end position="385"/>
    </location>
</feature>
<dbReference type="GO" id="GO:0000324">
    <property type="term" value="C:fungal-type vacuole"/>
    <property type="evidence" value="ECO:0007669"/>
    <property type="project" value="TreeGrafter"/>
</dbReference>
<dbReference type="AlphaFoldDB" id="A0A2C5Z4Y3"/>
<evidence type="ECO:0000256" key="5">
    <source>
        <dbReference type="ARBA" id="ARBA00022554"/>
    </source>
</evidence>
<keyword evidence="11" id="KW-0325">Glycoprotein</keyword>
<feature type="domain" description="Calcineurin-like phosphoesterase" evidence="14">
    <location>
        <begin position="29"/>
        <end position="293"/>
    </location>
</feature>
<keyword evidence="7" id="KW-0378">Hydrolase</keyword>
<evidence type="ECO:0000256" key="8">
    <source>
        <dbReference type="ARBA" id="ARBA00022968"/>
    </source>
</evidence>
<keyword evidence="8" id="KW-0735">Signal-anchor</keyword>
<feature type="chain" id="PRO_5013061562" description="Endopolyphosphatase" evidence="13">
    <location>
        <begin position="20"/>
        <end position="524"/>
    </location>
</feature>
<dbReference type="GO" id="GO:0005774">
    <property type="term" value="C:vacuolar membrane"/>
    <property type="evidence" value="ECO:0007669"/>
    <property type="project" value="UniProtKB-SubCell"/>
</dbReference>
<evidence type="ECO:0000313" key="15">
    <source>
        <dbReference type="EMBL" id="PHH74241.1"/>
    </source>
</evidence>
<keyword evidence="13" id="KW-0732">Signal</keyword>
<gene>
    <name evidence="15" type="ORF">CDD80_3219</name>
</gene>
<evidence type="ECO:0000256" key="10">
    <source>
        <dbReference type="ARBA" id="ARBA00023136"/>
    </source>
</evidence>
<dbReference type="PANTHER" id="PTHR10340:SF55">
    <property type="entry name" value="ENDOPOLYPHOSPHATASE"/>
    <property type="match status" value="1"/>
</dbReference>
<evidence type="ECO:0000256" key="3">
    <source>
        <dbReference type="ARBA" id="ARBA00012459"/>
    </source>
</evidence>
<evidence type="ECO:0000256" key="9">
    <source>
        <dbReference type="ARBA" id="ARBA00022989"/>
    </source>
</evidence>
<dbReference type="GO" id="GO:0008081">
    <property type="term" value="F:phosphoric diester hydrolase activity"/>
    <property type="evidence" value="ECO:0007669"/>
    <property type="project" value="TreeGrafter"/>
</dbReference>
<dbReference type="OrthoDB" id="348678at2759"/>
<sequence length="524" mass="60023">MRPLSSLFSLAVVASLTAASGLDRRLHGRFLHITDLHPDEFYRAGSDSEHGKACHRGHGDAGVFGAEKTSCDSPWALIDATFDWIARNVKDKVDFVVWTGDSARHGSDDDYPRDEDGILKSNRAVAEKFLDTFSDADGRLAVPVVPNFGNNDFLPHNTMKAGPNRWFDAYSTIWKRFIPRHQRDEFLRGGWFSVDVIPGRLAVVSLNTMYFFERNGAVDGCHRPSEPGYRHMEWLRGELQRMREAGIKAILMGHVPPARTDSKQNWDETCWQKYTLWLRQYRDVVTASVYGHMNIDHFMLQDTADVRVGGRDEEEEDDDDDDEEIEKKGHLFGSRLRVQSKGDYLQELRDEWSDLPDSVVGVLDEVDDDEDDDETSSKKKHKKNKYGKIGGKFAERYHVSLVSPSVVPNYFPTLRLVEYNVSGLEQTPLWKETQQGPTRVELRRRAPTADTEVPPGPAKESVPGPAHRAQPLTLTGYVQYYANLTRIGDDRDRFEYEVEYSTRDDGLYRLRAVTVKRWLHRARW</sequence>
<keyword evidence="5" id="KW-0926">Vacuole</keyword>
<evidence type="ECO:0000259" key="14">
    <source>
        <dbReference type="Pfam" id="PF00149"/>
    </source>
</evidence>
<dbReference type="GO" id="GO:0004309">
    <property type="term" value="F:exopolyphosphatase activity"/>
    <property type="evidence" value="ECO:0007669"/>
    <property type="project" value="TreeGrafter"/>
</dbReference>
<dbReference type="GO" id="GO:0000298">
    <property type="term" value="F:endopolyphosphatase activity"/>
    <property type="evidence" value="ECO:0007669"/>
    <property type="project" value="UniProtKB-EC"/>
</dbReference>
<keyword evidence="10" id="KW-0472">Membrane</keyword>
<comment type="similarity">
    <text evidence="2">Belongs to the endopolyphosphatase PPN1 family.</text>
</comment>
<evidence type="ECO:0000256" key="13">
    <source>
        <dbReference type="SAM" id="SignalP"/>
    </source>
</evidence>
<evidence type="ECO:0000256" key="11">
    <source>
        <dbReference type="ARBA" id="ARBA00023180"/>
    </source>
</evidence>
<dbReference type="InterPro" id="IPR004843">
    <property type="entry name" value="Calcineurin-like_PHP"/>
</dbReference>
<dbReference type="SUPFAM" id="SSF56300">
    <property type="entry name" value="Metallo-dependent phosphatases"/>
    <property type="match status" value="1"/>
</dbReference>
<comment type="subcellular location">
    <subcellularLocation>
        <location evidence="1">Vacuole membrane</location>
        <topology evidence="1">Single-pass type II membrane protein</topology>
    </subcellularLocation>
</comment>
<evidence type="ECO:0000256" key="1">
    <source>
        <dbReference type="ARBA" id="ARBA00004576"/>
    </source>
</evidence>
<keyword evidence="16" id="KW-1185">Reference proteome</keyword>
<dbReference type="Pfam" id="PF00149">
    <property type="entry name" value="Metallophos"/>
    <property type="match status" value="1"/>
</dbReference>
<evidence type="ECO:0000256" key="12">
    <source>
        <dbReference type="SAM" id="MobiDB-lite"/>
    </source>
</evidence>
<dbReference type="EC" id="3.6.1.10" evidence="3"/>
<evidence type="ECO:0000256" key="4">
    <source>
        <dbReference type="ARBA" id="ARBA00014458"/>
    </source>
</evidence>
<dbReference type="InterPro" id="IPR029052">
    <property type="entry name" value="Metallo-depent_PP-like"/>
</dbReference>
<comment type="caution">
    <text evidence="15">The sequence shown here is derived from an EMBL/GenBank/DDBJ whole genome shotgun (WGS) entry which is preliminary data.</text>
</comment>
<organism evidence="15 16">
    <name type="scientific">Ophiocordyceps camponoti-rufipedis</name>
    <dbReference type="NCBI Taxonomy" id="2004952"/>
    <lineage>
        <taxon>Eukaryota</taxon>
        <taxon>Fungi</taxon>
        <taxon>Dikarya</taxon>
        <taxon>Ascomycota</taxon>
        <taxon>Pezizomycotina</taxon>
        <taxon>Sordariomycetes</taxon>
        <taxon>Hypocreomycetidae</taxon>
        <taxon>Hypocreales</taxon>
        <taxon>Ophiocordycipitaceae</taxon>
        <taxon>Ophiocordyceps</taxon>
    </lineage>
</organism>
<dbReference type="InterPro" id="IPR012358">
    <property type="entry name" value="EndopolyPtase_N1"/>
</dbReference>
<evidence type="ECO:0000256" key="2">
    <source>
        <dbReference type="ARBA" id="ARBA00010399"/>
    </source>
</evidence>
<keyword evidence="9" id="KW-1133">Transmembrane helix</keyword>
<name>A0A2C5Z4Y3_9HYPO</name>
<evidence type="ECO:0000256" key="6">
    <source>
        <dbReference type="ARBA" id="ARBA00022692"/>
    </source>
</evidence>
<dbReference type="PIRSF" id="PIRSF027093">
    <property type="entry name" value="EndopolyPtase_N1"/>
    <property type="match status" value="1"/>
</dbReference>
<feature type="signal peptide" evidence="13">
    <location>
        <begin position="1"/>
        <end position="19"/>
    </location>
</feature>
<keyword evidence="6" id="KW-0812">Transmembrane</keyword>
<dbReference type="PANTHER" id="PTHR10340">
    <property type="entry name" value="SPHINGOMYELIN PHOSPHODIESTERASE"/>
    <property type="match status" value="1"/>
</dbReference>
<evidence type="ECO:0000313" key="16">
    <source>
        <dbReference type="Proteomes" id="UP000226431"/>
    </source>
</evidence>
<feature type="compositionally biased region" description="Acidic residues" evidence="12">
    <location>
        <begin position="364"/>
        <end position="374"/>
    </location>
</feature>
<dbReference type="Proteomes" id="UP000226431">
    <property type="component" value="Unassembled WGS sequence"/>
</dbReference>
<dbReference type="STRING" id="2004952.A0A2C5Z4Y3"/>
<feature type="region of interest" description="Disordered" evidence="12">
    <location>
        <begin position="444"/>
        <end position="469"/>
    </location>
</feature>
<reference evidence="15 16" key="1">
    <citation type="submission" date="2017-06" db="EMBL/GenBank/DDBJ databases">
        <title>Ant-infecting Ophiocordyceps genomes reveal a high diversity of potential behavioral manipulation genes and a possible major role for enterotoxins.</title>
        <authorList>
            <person name="De Bekker C."/>
            <person name="Evans H.C."/>
            <person name="Brachmann A."/>
            <person name="Hughes D.P."/>
        </authorList>
    </citation>
    <scope>NUCLEOTIDE SEQUENCE [LARGE SCALE GENOMIC DNA]</scope>
    <source>
        <strain evidence="15 16">Map16</strain>
    </source>
</reference>
<dbReference type="GO" id="GO:0006798">
    <property type="term" value="P:polyphosphate catabolic process"/>
    <property type="evidence" value="ECO:0007669"/>
    <property type="project" value="TreeGrafter"/>
</dbReference>